<gene>
    <name evidence="1" type="ORF">NCTC12971_02046</name>
</gene>
<organism evidence="1 2">
    <name type="scientific">Serratia rubidaea</name>
    <name type="common">Serratia marinorubra</name>
    <dbReference type="NCBI Taxonomy" id="61652"/>
    <lineage>
        <taxon>Bacteria</taxon>
        <taxon>Pseudomonadati</taxon>
        <taxon>Pseudomonadota</taxon>
        <taxon>Gammaproteobacteria</taxon>
        <taxon>Enterobacterales</taxon>
        <taxon>Yersiniaceae</taxon>
        <taxon>Serratia</taxon>
    </lineage>
</organism>
<evidence type="ECO:0000313" key="2">
    <source>
        <dbReference type="Proteomes" id="UP000307968"/>
    </source>
</evidence>
<name>A0A4U9HCN0_SERRU</name>
<sequence length="99" mass="11186">MIDGQIASITWNITIKDDENAVVTVSSWHAPFTCDGKYIVSHEGKKLALSWSSNDNLDTECDMPSPQIFLKKSPIGKVLVHSKLFIWDPNGWKNTRVIR</sequence>
<dbReference type="Proteomes" id="UP000307968">
    <property type="component" value="Chromosome"/>
</dbReference>
<dbReference type="AlphaFoldDB" id="A0A4U9HCN0"/>
<evidence type="ECO:0000313" key="1">
    <source>
        <dbReference type="EMBL" id="VTP61532.1"/>
    </source>
</evidence>
<accession>A0A4U9HCN0</accession>
<protein>
    <submittedName>
        <fullName evidence="1">Uncharacterized protein</fullName>
    </submittedName>
</protein>
<proteinExistence type="predicted"/>
<reference evidence="1 2" key="1">
    <citation type="submission" date="2019-05" db="EMBL/GenBank/DDBJ databases">
        <authorList>
            <consortium name="Pathogen Informatics"/>
        </authorList>
    </citation>
    <scope>NUCLEOTIDE SEQUENCE [LARGE SCALE GENOMIC DNA]</scope>
    <source>
        <strain evidence="1 2">NCTC12971</strain>
    </source>
</reference>
<dbReference type="EMBL" id="LR590463">
    <property type="protein sequence ID" value="VTP61532.1"/>
    <property type="molecule type" value="Genomic_DNA"/>
</dbReference>